<protein>
    <submittedName>
        <fullName evidence="8">Uncharacterized protein</fullName>
    </submittedName>
</protein>
<keyword evidence="7" id="KW-1185">Reference proteome</keyword>
<keyword evidence="6" id="KW-0813">Transport</keyword>
<dbReference type="PROSITE" id="PS50920">
    <property type="entry name" value="SOLCAR"/>
    <property type="match status" value="1"/>
</dbReference>
<evidence type="ECO:0000256" key="6">
    <source>
        <dbReference type="RuleBase" id="RU000488"/>
    </source>
</evidence>
<evidence type="ECO:0000256" key="5">
    <source>
        <dbReference type="PROSITE-ProRule" id="PRU00282"/>
    </source>
</evidence>
<dbReference type="GO" id="GO:0016020">
    <property type="term" value="C:membrane"/>
    <property type="evidence" value="ECO:0007669"/>
    <property type="project" value="UniProtKB-SubCell"/>
</dbReference>
<dbReference type="InterPro" id="IPR023395">
    <property type="entry name" value="MCP_dom_sf"/>
</dbReference>
<dbReference type="PANTHER" id="PTHR46314:SF2">
    <property type="entry name" value="SOLUTE CARRIER FAMILY 25 MEMBER 44"/>
    <property type="match status" value="1"/>
</dbReference>
<evidence type="ECO:0000256" key="2">
    <source>
        <dbReference type="ARBA" id="ARBA00006375"/>
    </source>
</evidence>
<dbReference type="Gene3D" id="1.50.40.10">
    <property type="entry name" value="Mitochondrial carrier domain"/>
    <property type="match status" value="1"/>
</dbReference>
<keyword evidence="3 5" id="KW-0812">Transmembrane</keyword>
<evidence type="ECO:0000313" key="7">
    <source>
        <dbReference type="Proteomes" id="UP000887577"/>
    </source>
</evidence>
<evidence type="ECO:0000256" key="3">
    <source>
        <dbReference type="ARBA" id="ARBA00022692"/>
    </source>
</evidence>
<keyword evidence="4 5" id="KW-0472">Membrane</keyword>
<feature type="repeat" description="Solcar" evidence="5">
    <location>
        <begin position="30"/>
        <end position="111"/>
    </location>
</feature>
<dbReference type="WBParaSite" id="PSU_v2.g7649.t1">
    <property type="protein sequence ID" value="PSU_v2.g7649.t1"/>
    <property type="gene ID" value="PSU_v2.g7649"/>
</dbReference>
<dbReference type="SUPFAM" id="SSF103506">
    <property type="entry name" value="Mitochondrial carrier"/>
    <property type="match status" value="1"/>
</dbReference>
<accession>A0A914Z5M6</accession>
<sequence>MIFWGTYYKVLNALTEFNKKISSDKSGEGNLLKLQGISGAIGGITAATFTNPLEVLRIRVQVHRTGYVETVRRLMLFEGARVFTKGLAPRVINNGIYSCLIMLGYESVKRIAIKDELSGSVTW</sequence>
<dbReference type="InterPro" id="IPR018108">
    <property type="entry name" value="MCP_transmembrane"/>
</dbReference>
<evidence type="ECO:0000313" key="8">
    <source>
        <dbReference type="WBParaSite" id="PSU_v2.g7649.t1"/>
    </source>
</evidence>
<proteinExistence type="inferred from homology"/>
<dbReference type="PANTHER" id="PTHR46314">
    <property type="entry name" value="SOLUTE CARRIER FAMILY 25 MEMBER 44"/>
    <property type="match status" value="1"/>
</dbReference>
<dbReference type="Proteomes" id="UP000887577">
    <property type="component" value="Unplaced"/>
</dbReference>
<organism evidence="7 8">
    <name type="scientific">Panagrolaimus superbus</name>
    <dbReference type="NCBI Taxonomy" id="310955"/>
    <lineage>
        <taxon>Eukaryota</taxon>
        <taxon>Metazoa</taxon>
        <taxon>Ecdysozoa</taxon>
        <taxon>Nematoda</taxon>
        <taxon>Chromadorea</taxon>
        <taxon>Rhabditida</taxon>
        <taxon>Tylenchina</taxon>
        <taxon>Panagrolaimomorpha</taxon>
        <taxon>Panagrolaimoidea</taxon>
        <taxon>Panagrolaimidae</taxon>
        <taxon>Panagrolaimus</taxon>
    </lineage>
</organism>
<comment type="similarity">
    <text evidence="2 6">Belongs to the mitochondrial carrier (TC 2.A.29) family.</text>
</comment>
<dbReference type="GO" id="GO:0009083">
    <property type="term" value="P:branched-chain amino acid catabolic process"/>
    <property type="evidence" value="ECO:0007669"/>
    <property type="project" value="InterPro"/>
</dbReference>
<dbReference type="Pfam" id="PF00153">
    <property type="entry name" value="Mito_carr"/>
    <property type="match status" value="1"/>
</dbReference>
<dbReference type="GO" id="GO:0005739">
    <property type="term" value="C:mitochondrion"/>
    <property type="evidence" value="ECO:0007669"/>
    <property type="project" value="InterPro"/>
</dbReference>
<evidence type="ECO:0000256" key="4">
    <source>
        <dbReference type="ARBA" id="ARBA00023136"/>
    </source>
</evidence>
<evidence type="ECO:0000256" key="1">
    <source>
        <dbReference type="ARBA" id="ARBA00004141"/>
    </source>
</evidence>
<reference evidence="8" key="1">
    <citation type="submission" date="2022-11" db="UniProtKB">
        <authorList>
            <consortium name="WormBaseParasite"/>
        </authorList>
    </citation>
    <scope>IDENTIFICATION</scope>
</reference>
<name>A0A914Z5M6_9BILA</name>
<comment type="subcellular location">
    <subcellularLocation>
        <location evidence="1">Membrane</location>
        <topology evidence="1">Multi-pass membrane protein</topology>
    </subcellularLocation>
</comment>
<dbReference type="InterPro" id="IPR042164">
    <property type="entry name" value="SLC25A44"/>
</dbReference>
<dbReference type="AlphaFoldDB" id="A0A914Z5M6"/>
<dbReference type="GO" id="GO:0015658">
    <property type="term" value="F:branched-chain amino acid transmembrane transporter activity"/>
    <property type="evidence" value="ECO:0007669"/>
    <property type="project" value="InterPro"/>
</dbReference>